<accession>A0ABU1B027</accession>
<keyword evidence="1" id="KW-1133">Transmembrane helix</keyword>
<keyword evidence="1" id="KW-0472">Membrane</keyword>
<sequence length="109" mass="12633">MKWLITYIIFGIAVCIVCGRIAKKNGVSTPNASYLVLFDGFGLLLFAFWPVIVPFWVWTEISAKKLREQDKERKRIDAEQKLTNPNYGLSMDEQIDKLRSIHNELNKTK</sequence>
<reference evidence="2 3" key="1">
    <citation type="submission" date="2023-04" db="EMBL/GenBank/DDBJ databases">
        <title>A novel bacteria isolated from coastal sediment.</title>
        <authorList>
            <person name="Liu X.-J."/>
            <person name="Du Z.-J."/>
        </authorList>
    </citation>
    <scope>NUCLEOTIDE SEQUENCE [LARGE SCALE GENOMIC DNA]</scope>
    <source>
        <strain evidence="2 3">SDUM461003</strain>
    </source>
</reference>
<feature type="transmembrane region" description="Helical" evidence="1">
    <location>
        <begin position="34"/>
        <end position="58"/>
    </location>
</feature>
<proteinExistence type="predicted"/>
<gene>
    <name evidence="2" type="ORF">QEH52_19645</name>
</gene>
<comment type="caution">
    <text evidence="2">The sequence shown here is derived from an EMBL/GenBank/DDBJ whole genome shotgun (WGS) entry which is preliminary data.</text>
</comment>
<dbReference type="EMBL" id="JARXHW010000140">
    <property type="protein sequence ID" value="MDQ8209742.1"/>
    <property type="molecule type" value="Genomic_DNA"/>
</dbReference>
<dbReference type="RefSeq" id="WP_308952660.1">
    <property type="nucleotide sequence ID" value="NZ_JARXHW010000140.1"/>
</dbReference>
<dbReference type="Proteomes" id="UP001225316">
    <property type="component" value="Unassembled WGS sequence"/>
</dbReference>
<protein>
    <submittedName>
        <fullName evidence="2">Uncharacterized protein</fullName>
    </submittedName>
</protein>
<keyword evidence="1" id="KW-0812">Transmembrane</keyword>
<feature type="transmembrane region" description="Helical" evidence="1">
    <location>
        <begin position="5"/>
        <end position="22"/>
    </location>
</feature>
<keyword evidence="3" id="KW-1185">Reference proteome</keyword>
<organism evidence="2 3">
    <name type="scientific">Thalassobacterium maritimum</name>
    <dbReference type="NCBI Taxonomy" id="3041265"/>
    <lineage>
        <taxon>Bacteria</taxon>
        <taxon>Pseudomonadati</taxon>
        <taxon>Verrucomicrobiota</taxon>
        <taxon>Opitutia</taxon>
        <taxon>Puniceicoccales</taxon>
        <taxon>Coraliomargaritaceae</taxon>
        <taxon>Thalassobacterium</taxon>
    </lineage>
</organism>
<evidence type="ECO:0000313" key="3">
    <source>
        <dbReference type="Proteomes" id="UP001225316"/>
    </source>
</evidence>
<name>A0ABU1B027_9BACT</name>
<evidence type="ECO:0000256" key="1">
    <source>
        <dbReference type="SAM" id="Phobius"/>
    </source>
</evidence>
<evidence type="ECO:0000313" key="2">
    <source>
        <dbReference type="EMBL" id="MDQ8209742.1"/>
    </source>
</evidence>